<dbReference type="EMBL" id="AP018795">
    <property type="protein sequence ID" value="BBF66274.1"/>
    <property type="molecule type" value="Genomic_DNA"/>
</dbReference>
<dbReference type="RefSeq" id="WP_197722498.1">
    <property type="nucleotide sequence ID" value="NZ_AP018795.1"/>
</dbReference>
<evidence type="ECO:0000256" key="1">
    <source>
        <dbReference type="SAM" id="MobiDB-lite"/>
    </source>
</evidence>
<feature type="signal peptide" evidence="2">
    <location>
        <begin position="1"/>
        <end position="28"/>
    </location>
</feature>
<dbReference type="AlphaFoldDB" id="A0A2Z6IN19"/>
<feature type="compositionally biased region" description="Basic and acidic residues" evidence="1">
    <location>
        <begin position="152"/>
        <end position="191"/>
    </location>
</feature>
<feature type="region of interest" description="Disordered" evidence="1">
    <location>
        <begin position="145"/>
        <end position="191"/>
    </location>
</feature>
<gene>
    <name evidence="3" type="ORF">AFERRID_24920</name>
</gene>
<keyword evidence="2" id="KW-0732">Signal</keyword>
<protein>
    <submittedName>
        <fullName evidence="3">Uncharacterized protein</fullName>
    </submittedName>
</protein>
<organism evidence="3 4">
    <name type="scientific">Acidithiobacillus ferridurans</name>
    <dbReference type="NCBI Taxonomy" id="1232575"/>
    <lineage>
        <taxon>Bacteria</taxon>
        <taxon>Pseudomonadati</taxon>
        <taxon>Pseudomonadota</taxon>
        <taxon>Acidithiobacillia</taxon>
        <taxon>Acidithiobacillales</taxon>
        <taxon>Acidithiobacillaceae</taxon>
        <taxon>Acidithiobacillus</taxon>
    </lineage>
</organism>
<evidence type="ECO:0000313" key="3">
    <source>
        <dbReference type="EMBL" id="BBF66274.1"/>
    </source>
</evidence>
<dbReference type="SUPFAM" id="SSF101447">
    <property type="entry name" value="Formin homology 2 domain (FH2 domain)"/>
    <property type="match status" value="1"/>
</dbReference>
<evidence type="ECO:0000313" key="4">
    <source>
        <dbReference type="Proteomes" id="UP000280188"/>
    </source>
</evidence>
<feature type="chain" id="PRO_5016359535" evidence="2">
    <location>
        <begin position="29"/>
        <end position="324"/>
    </location>
</feature>
<proteinExistence type="predicted"/>
<accession>A0A2Z6IN19</accession>
<dbReference type="KEGG" id="afj:AFERRID_24920"/>
<sequence length="324" mass="36758">MPRKPIVLSIAMGLAGLGVLSLSIPASAAPFDLSVMLGDLGINLGNTGLPLQYGYFEPPSAYTNYYSQPLYAQYMMWYYYPQTYYQYYPAPPPPMPAGAPPPPPPPPGAPPPPPPGTYFNYLGYNHRHRLHLAHHNHPRLVLPVDQALGPQGDHHRVSNRVDLDSAHNKDRLPEDHLEELSSSKDQQEGLRRDHNLVREGGHHRVDQEGRDLNSFPKDLWVDLDSAHNKDRLPEDQDLEDLYRDHNLVREGGHHRVDREGLDLNSHPTKDLWVVRVHREDQVDRPLEVPAHLNGQNKTSRSSWGSLFGTLYALNKRENSIHKTE</sequence>
<reference evidence="3 4" key="1">
    <citation type="journal article" date="2018" name="Microbiol. Resour. Announc.">
        <title>Complete Genome Sequence of Acidithiobacillus ferridurans JCM 18981.</title>
        <authorList>
            <person name="Miyauchi T."/>
            <person name="Kouzuma A."/>
            <person name="Abe T."/>
            <person name="Watanabe K."/>
        </authorList>
    </citation>
    <scope>NUCLEOTIDE SEQUENCE [LARGE SCALE GENOMIC DNA]</scope>
    <source>
        <strain evidence="4">ATCC 33020 / DSM 29468 / JCM 18981 / 11Fe</strain>
    </source>
</reference>
<evidence type="ECO:0000256" key="2">
    <source>
        <dbReference type="SAM" id="SignalP"/>
    </source>
</evidence>
<keyword evidence="4" id="KW-1185">Reference proteome</keyword>
<dbReference type="Proteomes" id="UP000280188">
    <property type="component" value="Chromosome"/>
</dbReference>
<name>A0A2Z6IN19_ACIFI</name>